<protein>
    <submittedName>
        <fullName evidence="6">Retrovirus-related Pol polyprotein from transposon RE1</fullName>
    </submittedName>
</protein>
<evidence type="ECO:0000259" key="5">
    <source>
        <dbReference type="Pfam" id="PF22936"/>
    </source>
</evidence>
<name>A0A438KKX6_VITVI</name>
<dbReference type="EMBL" id="QGNW01000004">
    <property type="protein sequence ID" value="RVX21861.1"/>
    <property type="molecule type" value="Genomic_DNA"/>
</dbReference>
<sequence>MSDISNESTTVPQPSLNNPIITDSSKINPTTSKSHSIQITTIRLNGDNFLRWSQSVRMYIRGRGKMGYLTREKKAPAVDDPNYAIWDAENSMVMSWLVNSMEEDISSNYMCYPIAQELWENVNQMYSNLGNQSQIFELTLKLGKIQQGEDNITKYFNSSKRIWQDLDLFNTYEWKSTEDGLHHKKTMEDNQIFKFLAGLNVEFDELEEESRRNVMLGKKGPGVAIEGSTLVTTSGGYNKAVVFQHKSDERPRETKPSRAIIPTANEAETSPFTTEQMEHLLALLKSNLTSGTSSVSLAHTGNELYALSCRFKSTPWIIDSGASDHMTNSSNMFESYSPCPGNKKVRIADGNFSPIAGKGLIKTSEGIDLKYVLHVPKLTCNLLNNLEPVVYSRKKVPGRSKDQPIIPAHGQPKALGNGSLNVSGNPSSIPTHIHASSSSVTDLSLPSHFGPSPEIFAPKPGLGLAPIVPAQDLDIDLPIALRKGTRACTKHPIAKYISYSNLSDNYRVFTTNISKLVVPKNIQVALDEPSCKLAMFEETSALKKNGTWEVVDLQREKEVVGRKWVFTIKSKADKSVERYKARLVANGFTQTYGIDYQETFAPVAKINSIRVLLSLAVNSNWPLHQLDVKNVFLNGDLEEEAFMSPPPGFEESFGVGKVCKLKKSLYGLKQSPRAWFECFGKKLKGKLAEEFEIKDLGALKYFLGMEFARSKEGIFVNQRKYVLDLLDETSMLGCKPAETPIEPNVKLQPTKTKNVKDQNRYQRLVGRLIYLSHTRPDIAFSRTPCRGLLFKSQGHLQIETYTDADWAGSIVDRRSTSGYCSFVDDNLVTWRSKKQNMVAKSSAEAEFRVVAHGICEIMWIRRLLEELKMTGPSPMKLYCDNKATILVAHNPVLHDRTKHVEVDKHFIKEKIDNGLVCMTYIPTEEQVIDVFTKGLQKRQFDFLVGKLAMEDIFKPA</sequence>
<evidence type="ECO:0000259" key="4">
    <source>
        <dbReference type="Pfam" id="PF14244"/>
    </source>
</evidence>
<organism evidence="6 7">
    <name type="scientific">Vitis vinifera</name>
    <name type="common">Grape</name>
    <dbReference type="NCBI Taxonomy" id="29760"/>
    <lineage>
        <taxon>Eukaryota</taxon>
        <taxon>Viridiplantae</taxon>
        <taxon>Streptophyta</taxon>
        <taxon>Embryophyta</taxon>
        <taxon>Tracheophyta</taxon>
        <taxon>Spermatophyta</taxon>
        <taxon>Magnoliopsida</taxon>
        <taxon>eudicotyledons</taxon>
        <taxon>Gunneridae</taxon>
        <taxon>Pentapetalae</taxon>
        <taxon>rosids</taxon>
        <taxon>Vitales</taxon>
        <taxon>Vitaceae</taxon>
        <taxon>Viteae</taxon>
        <taxon>Vitis</taxon>
    </lineage>
</organism>
<dbReference type="SUPFAM" id="SSF56672">
    <property type="entry name" value="DNA/RNA polymerases"/>
    <property type="match status" value="1"/>
</dbReference>
<dbReference type="PANTHER" id="PTHR11439:SF440">
    <property type="entry name" value="INTEGRASE CATALYTIC DOMAIN-CONTAINING PROTEIN"/>
    <property type="match status" value="1"/>
</dbReference>
<evidence type="ECO:0000256" key="2">
    <source>
        <dbReference type="SAM" id="MobiDB-lite"/>
    </source>
</evidence>
<feature type="domain" description="Retrotransposon Copia-like N-terminal" evidence="4">
    <location>
        <begin position="32"/>
        <end position="76"/>
    </location>
</feature>
<proteinExistence type="predicted"/>
<reference evidence="6 7" key="1">
    <citation type="journal article" date="2018" name="PLoS Genet.">
        <title>Population sequencing reveals clonal diversity and ancestral inbreeding in the grapevine cultivar Chardonnay.</title>
        <authorList>
            <person name="Roach M.J."/>
            <person name="Johnson D.L."/>
            <person name="Bohlmann J."/>
            <person name="van Vuuren H.J."/>
            <person name="Jones S.J."/>
            <person name="Pretorius I.S."/>
            <person name="Schmidt S.A."/>
            <person name="Borneman A.R."/>
        </authorList>
    </citation>
    <scope>NUCLEOTIDE SEQUENCE [LARGE SCALE GENOMIC DNA]</scope>
    <source>
        <strain evidence="7">cv. Chardonnay</strain>
        <tissue evidence="6">Leaf</tissue>
    </source>
</reference>
<feature type="region of interest" description="Disordered" evidence="2">
    <location>
        <begin position="1"/>
        <end position="32"/>
    </location>
</feature>
<comment type="caution">
    <text evidence="6">The sequence shown here is derived from an EMBL/GenBank/DDBJ whole genome shotgun (WGS) entry which is preliminary data.</text>
</comment>
<feature type="domain" description="Reverse transcriptase Ty1/copia-type" evidence="3">
    <location>
        <begin position="545"/>
        <end position="684"/>
    </location>
</feature>
<accession>A0A438KKX6</accession>
<dbReference type="Proteomes" id="UP000288805">
    <property type="component" value="Unassembled WGS sequence"/>
</dbReference>
<evidence type="ECO:0000313" key="7">
    <source>
        <dbReference type="Proteomes" id="UP000288805"/>
    </source>
</evidence>
<keyword evidence="1" id="KW-0645">Protease</keyword>
<keyword evidence="1" id="KW-0064">Aspartyl protease</keyword>
<dbReference type="InterPro" id="IPR029472">
    <property type="entry name" value="Copia-like_N"/>
</dbReference>
<dbReference type="PANTHER" id="PTHR11439">
    <property type="entry name" value="GAG-POL-RELATED RETROTRANSPOSON"/>
    <property type="match status" value="1"/>
</dbReference>
<dbReference type="Pfam" id="PF07727">
    <property type="entry name" value="RVT_2"/>
    <property type="match status" value="1"/>
</dbReference>
<feature type="domain" description="Retrovirus-related Pol polyprotein from transposon TNT 1-94-like beta-barrel" evidence="5">
    <location>
        <begin position="316"/>
        <end position="383"/>
    </location>
</feature>
<dbReference type="CDD" id="cd09272">
    <property type="entry name" value="RNase_HI_RT_Ty1"/>
    <property type="match status" value="1"/>
</dbReference>
<evidence type="ECO:0000256" key="1">
    <source>
        <dbReference type="ARBA" id="ARBA00022750"/>
    </source>
</evidence>
<dbReference type="GO" id="GO:0004190">
    <property type="term" value="F:aspartic-type endopeptidase activity"/>
    <property type="evidence" value="ECO:0007669"/>
    <property type="project" value="UniProtKB-KW"/>
</dbReference>
<evidence type="ECO:0000259" key="3">
    <source>
        <dbReference type="Pfam" id="PF07727"/>
    </source>
</evidence>
<dbReference type="Pfam" id="PF22936">
    <property type="entry name" value="Pol_BBD"/>
    <property type="match status" value="1"/>
</dbReference>
<dbReference type="InterPro" id="IPR013103">
    <property type="entry name" value="RVT_2"/>
</dbReference>
<dbReference type="InterPro" id="IPR054722">
    <property type="entry name" value="PolX-like_BBD"/>
</dbReference>
<evidence type="ECO:0000313" key="6">
    <source>
        <dbReference type="EMBL" id="RVX21861.1"/>
    </source>
</evidence>
<gene>
    <name evidence="6" type="primary">RE1_1606</name>
    <name evidence="6" type="ORF">CK203_001707</name>
</gene>
<dbReference type="Pfam" id="PF14244">
    <property type="entry name" value="Retrotran_gag_3"/>
    <property type="match status" value="1"/>
</dbReference>
<dbReference type="InterPro" id="IPR043502">
    <property type="entry name" value="DNA/RNA_pol_sf"/>
</dbReference>
<dbReference type="AlphaFoldDB" id="A0A438KKX6"/>
<keyword evidence="1" id="KW-0378">Hydrolase</keyword>